<evidence type="ECO:0000313" key="7">
    <source>
        <dbReference type="Proteomes" id="UP000072741"/>
    </source>
</evidence>
<dbReference type="InterPro" id="IPR036390">
    <property type="entry name" value="WH_DNA-bd_sf"/>
</dbReference>
<dbReference type="PANTHER" id="PTHR30537">
    <property type="entry name" value="HTH-TYPE TRANSCRIPTIONAL REGULATOR"/>
    <property type="match status" value="1"/>
</dbReference>
<dbReference type="InterPro" id="IPR036388">
    <property type="entry name" value="WH-like_DNA-bd_sf"/>
</dbReference>
<dbReference type="SUPFAM" id="SSF46785">
    <property type="entry name" value="Winged helix' DNA-binding domain"/>
    <property type="match status" value="1"/>
</dbReference>
<dbReference type="GO" id="GO:0043565">
    <property type="term" value="F:sequence-specific DNA binding"/>
    <property type="evidence" value="ECO:0007669"/>
    <property type="project" value="TreeGrafter"/>
</dbReference>
<dbReference type="PANTHER" id="PTHR30537:SF31">
    <property type="entry name" value="TRANSCRIPTIONAL REGULATOR, LYSR FAMILY"/>
    <property type="match status" value="1"/>
</dbReference>
<sequence length="307" mass="32855">MPPSPHDIADDLTVLALVVDAGGYSAASHRSGIPVSRLSRRIAALERKLGVSLIVRSSRAFRVTDIGQRMHQHGVRILDEAQRAMSQAKDSLSEPSGALRISCPVMLNTMVVGPLATDFALRHPQVSITVDSTDGRATAFAEPADLQIRPTSTPLRDSSLVVRRLAVVPYVLAAAPALCETLPGTTSPAELQQCPGIGWSFRAQPSRWPLHHPQMGSMTLELTPRLVSDSLIQIRAAAVAGLGIAQLPASLCEADVKAGRLQVIAPGWAPPNVELYALYPSRRDLTVAGRLFLDELCLAMARIGSPH</sequence>
<dbReference type="Gene3D" id="1.10.10.10">
    <property type="entry name" value="Winged helix-like DNA-binding domain superfamily/Winged helix DNA-binding domain"/>
    <property type="match status" value="1"/>
</dbReference>
<dbReference type="GO" id="GO:0003700">
    <property type="term" value="F:DNA-binding transcription factor activity"/>
    <property type="evidence" value="ECO:0007669"/>
    <property type="project" value="InterPro"/>
</dbReference>
<dbReference type="OrthoDB" id="9815676at2"/>
<dbReference type="PATRIC" id="fig|433924.3.peg.2799"/>
<keyword evidence="2" id="KW-0805">Transcription regulation</keyword>
<keyword evidence="4" id="KW-0804">Transcription</keyword>
<evidence type="ECO:0000256" key="1">
    <source>
        <dbReference type="ARBA" id="ARBA00009437"/>
    </source>
</evidence>
<dbReference type="Pfam" id="PF03466">
    <property type="entry name" value="LysR_substrate"/>
    <property type="match status" value="1"/>
</dbReference>
<dbReference type="RefSeq" id="WP_058640848.1">
    <property type="nucleotide sequence ID" value="NZ_LDSL01000033.1"/>
</dbReference>
<evidence type="ECO:0000256" key="2">
    <source>
        <dbReference type="ARBA" id="ARBA00023015"/>
    </source>
</evidence>
<protein>
    <submittedName>
        <fullName evidence="6">LysR family transcriptional regulator</fullName>
    </submittedName>
</protein>
<feature type="domain" description="HTH lysR-type" evidence="5">
    <location>
        <begin position="7"/>
        <end position="64"/>
    </location>
</feature>
<dbReference type="SUPFAM" id="SSF53850">
    <property type="entry name" value="Periplasmic binding protein-like II"/>
    <property type="match status" value="1"/>
</dbReference>
<gene>
    <name evidence="6" type="ORF">NS331_04685</name>
</gene>
<comment type="caution">
    <text evidence="6">The sequence shown here is derived from an EMBL/GenBank/DDBJ whole genome shotgun (WGS) entry which is preliminary data.</text>
</comment>
<evidence type="ECO:0000256" key="3">
    <source>
        <dbReference type="ARBA" id="ARBA00023125"/>
    </source>
</evidence>
<comment type="similarity">
    <text evidence="1">Belongs to the LysR transcriptional regulatory family.</text>
</comment>
<evidence type="ECO:0000256" key="4">
    <source>
        <dbReference type="ARBA" id="ARBA00023163"/>
    </source>
</evidence>
<dbReference type="EMBL" id="LDSL01000033">
    <property type="protein sequence ID" value="KTT25623.1"/>
    <property type="molecule type" value="Genomic_DNA"/>
</dbReference>
<dbReference type="PROSITE" id="PS50931">
    <property type="entry name" value="HTH_LYSR"/>
    <property type="match status" value="1"/>
</dbReference>
<accession>A0A147H7C6</accession>
<dbReference type="InterPro" id="IPR000847">
    <property type="entry name" value="LysR_HTH_N"/>
</dbReference>
<dbReference type="GO" id="GO:0006351">
    <property type="term" value="P:DNA-templated transcription"/>
    <property type="evidence" value="ECO:0007669"/>
    <property type="project" value="TreeGrafter"/>
</dbReference>
<reference evidence="6 7" key="1">
    <citation type="journal article" date="2016" name="Front. Microbiol.">
        <title>Genomic Resource of Rice Seed Associated Bacteria.</title>
        <authorList>
            <person name="Midha S."/>
            <person name="Bansal K."/>
            <person name="Sharma S."/>
            <person name="Kumar N."/>
            <person name="Patil P.P."/>
            <person name="Chaudhry V."/>
            <person name="Patil P.B."/>
        </authorList>
    </citation>
    <scope>NUCLEOTIDE SEQUENCE [LARGE SCALE GENOMIC DNA]</scope>
    <source>
        <strain evidence="6 7">NS331</strain>
    </source>
</reference>
<dbReference type="Proteomes" id="UP000072741">
    <property type="component" value="Unassembled WGS sequence"/>
</dbReference>
<organism evidence="6 7">
    <name type="scientific">Pseudacidovorax intermedius</name>
    <dbReference type="NCBI Taxonomy" id="433924"/>
    <lineage>
        <taxon>Bacteria</taxon>
        <taxon>Pseudomonadati</taxon>
        <taxon>Pseudomonadota</taxon>
        <taxon>Betaproteobacteria</taxon>
        <taxon>Burkholderiales</taxon>
        <taxon>Comamonadaceae</taxon>
        <taxon>Pseudacidovorax</taxon>
    </lineage>
</organism>
<dbReference type="Gene3D" id="3.40.190.290">
    <property type="match status" value="1"/>
</dbReference>
<dbReference type="Pfam" id="PF00126">
    <property type="entry name" value="HTH_1"/>
    <property type="match status" value="1"/>
</dbReference>
<name>A0A147H7C6_9BURK</name>
<evidence type="ECO:0000313" key="6">
    <source>
        <dbReference type="EMBL" id="KTT25623.1"/>
    </source>
</evidence>
<dbReference type="AlphaFoldDB" id="A0A147H7C6"/>
<evidence type="ECO:0000259" key="5">
    <source>
        <dbReference type="PROSITE" id="PS50931"/>
    </source>
</evidence>
<proteinExistence type="inferred from homology"/>
<dbReference type="InterPro" id="IPR058163">
    <property type="entry name" value="LysR-type_TF_proteobact-type"/>
</dbReference>
<keyword evidence="3" id="KW-0238">DNA-binding</keyword>
<dbReference type="InterPro" id="IPR005119">
    <property type="entry name" value="LysR_subst-bd"/>
</dbReference>
<keyword evidence="7" id="KW-1185">Reference proteome</keyword>